<evidence type="ECO:0000256" key="4">
    <source>
        <dbReference type="ARBA" id="ARBA00022670"/>
    </source>
</evidence>
<dbReference type="InterPro" id="IPR029414">
    <property type="entry name" value="Tricorn_PDZ"/>
</dbReference>
<dbReference type="SUPFAM" id="SSF52096">
    <property type="entry name" value="ClpP/crotonase"/>
    <property type="match status" value="1"/>
</dbReference>
<dbReference type="GO" id="GO:0008236">
    <property type="term" value="F:serine-type peptidase activity"/>
    <property type="evidence" value="ECO:0007669"/>
    <property type="project" value="UniProtKB-UniRule"/>
</dbReference>
<dbReference type="SMR" id="A0A0L8V9J5"/>
<keyword evidence="3 7" id="KW-0963">Cytoplasm</keyword>
<evidence type="ECO:0000256" key="2">
    <source>
        <dbReference type="ARBA" id="ARBA00008524"/>
    </source>
</evidence>
<evidence type="ECO:0000313" key="12">
    <source>
        <dbReference type="EMBL" id="KOH45109.1"/>
    </source>
</evidence>
<sequence length="1084" mass="122551">MLKIYLSFVFVFLLGINLVSAQSDEARLLRFPAISGNQIVFTYAGDLYSVDADGGTARKLTNDVGFELFARFSPDGSQLAFTGQYDGNTEVFVMPASGGSPKRLTHTATLGRDKVSDRMGPNNIVMSWTPDGKNIVYRSRKQSFNSFKGQLFQVPVEGGLSTELPLAEGGFLSYSPDGNQLAFNRVFREFRTWKYYEGGMADDIWLFDFNSKEVKNLTDNKAQDIIPMWAGDEIFFLSDRDRTMNIFVYNTKTQAVEKVTDFTEYDVKFPSIGGDYIVFENGGYLYKMNVTDKEPVKVPVQIDNDFIYARNEWTDASKRITDGDVSPNGERVVFSARGEVFNAPAKKGITYNLSKTPGAHERSAVWSPDGKYIAYLSDQSDEFEVYIQDQQGDSEPIQLTKDADTYKFSLEWSPDSKKIMWSDRKHRLRYVDIDSKKVTTVQTSEYGLIRAYNWSPDSKWITFAESSDNRFSKIMLYSVDSKDLHEVTDNWYDSGSPSFSSDGKYIVFVSARDFNPTYSQTEWNHAYTKMSRIYLAILSDETKSPFAPENDTVKVEEAPKEEKNKKDDKADEKQDDKTVKIDLDGLADRIVSLPISASNYYNVSCVGDKVYYIDYSDDRNAKLYDLDKKKETVLGKFNFGISANHNKMLVVQDRKWGVIDLPTSKVNLEETIDLSNMKVWVDYQAEWKQIYDESWRQMRDFFYVENMHGLDWKAMHQKYAVLVPHARHRDDLTYIIGELIGELNVGHAYVQSGDRPEPKRIETGLLGAKISADPSGYFKIDEILNGANWNKGLRSPLKEVGVNAKPGDYIIAVDGVSTQTTRDLFSLLVGKANKEVELTLNSNPSESGARQVLVTPIADESNLYYYNWVQTNIKKVNEATNGEVGYIHVPDMGMNGLNQFTELFYPQLNKKGLIIDDRGNGGGNVSPMLIERLQRVAQRANIRRNATHPTPVPGQMMLGPKVLLIDRYSASDGDLFPYAFKHYNLGTVIGTRTWGGVVGISGSLPFIDGAELNKPEFASYSSEESEWIIEGYGVDPDIVLDNDPHQEYLGKDAQLEKAIEVIKEKVKTEYKPLPPVPEAPDKTK</sequence>
<dbReference type="Pfam" id="PF26549">
    <property type="entry name" value="Tricorn_N"/>
    <property type="match status" value="1"/>
</dbReference>
<dbReference type="CDD" id="cd07562">
    <property type="entry name" value="Peptidase_S41_TRI"/>
    <property type="match status" value="1"/>
</dbReference>
<dbReference type="PATRIC" id="fig|1409788.3.peg.2039"/>
<comment type="subcellular location">
    <subcellularLocation>
        <location evidence="1 7">Cytoplasm</location>
    </subcellularLocation>
</comment>
<evidence type="ECO:0000256" key="6">
    <source>
        <dbReference type="ARBA" id="ARBA00022825"/>
    </source>
</evidence>
<organism evidence="12 13">
    <name type="scientific">Sunxiuqinia dokdonensis</name>
    <dbReference type="NCBI Taxonomy" id="1409788"/>
    <lineage>
        <taxon>Bacteria</taxon>
        <taxon>Pseudomonadati</taxon>
        <taxon>Bacteroidota</taxon>
        <taxon>Bacteroidia</taxon>
        <taxon>Marinilabiliales</taxon>
        <taxon>Prolixibacteraceae</taxon>
        <taxon>Sunxiuqinia</taxon>
    </lineage>
</organism>
<feature type="region of interest" description="Disordered" evidence="10">
    <location>
        <begin position="547"/>
        <end position="575"/>
    </location>
</feature>
<dbReference type="InterPro" id="IPR036034">
    <property type="entry name" value="PDZ_sf"/>
</dbReference>
<keyword evidence="4 7" id="KW-0645">Protease</keyword>
<dbReference type="InterPro" id="IPR005151">
    <property type="entry name" value="Tail-specific_protease"/>
</dbReference>
<dbReference type="InterPro" id="IPR028204">
    <property type="entry name" value="Tricorn_C1"/>
</dbReference>
<evidence type="ECO:0000259" key="11">
    <source>
        <dbReference type="SMART" id="SM00245"/>
    </source>
</evidence>
<dbReference type="STRING" id="1409788.NC99_19710"/>
<feature type="active site" description="Charge relay system" evidence="8">
    <location>
        <position position="1030"/>
    </location>
</feature>
<dbReference type="Pfam" id="PF14684">
    <property type="entry name" value="Tricorn_C1"/>
    <property type="match status" value="1"/>
</dbReference>
<dbReference type="InterPro" id="IPR015943">
    <property type="entry name" value="WD40/YVTN_repeat-like_dom_sf"/>
</dbReference>
<dbReference type="PANTHER" id="PTHR43253:SF1">
    <property type="entry name" value="TRICORN PROTEASE HOMOLOG 2-RELATED"/>
    <property type="match status" value="1"/>
</dbReference>
<feature type="active site" description="Charge relay system" evidence="8">
    <location>
        <position position="747"/>
    </location>
</feature>
<dbReference type="Gene3D" id="2.30.42.10">
    <property type="match status" value="1"/>
</dbReference>
<evidence type="ECO:0000256" key="10">
    <source>
        <dbReference type="SAM" id="MobiDB-lite"/>
    </source>
</evidence>
<comment type="similarity">
    <text evidence="2 7">Belongs to the peptidase S41B family.</text>
</comment>
<protein>
    <recommendedName>
        <fullName evidence="7">Tricorn protease homolog</fullName>
        <ecNumber evidence="7">3.4.21.-</ecNumber>
    </recommendedName>
</protein>
<comment type="function">
    <text evidence="7">Degrades oligopeptides.</text>
</comment>
<evidence type="ECO:0000256" key="3">
    <source>
        <dbReference type="ARBA" id="ARBA00022490"/>
    </source>
</evidence>
<dbReference type="Gene3D" id="3.90.226.10">
    <property type="entry name" value="2-enoyl-CoA Hydratase, Chain A, domain 1"/>
    <property type="match status" value="1"/>
</dbReference>
<dbReference type="EMBL" id="LGIA01000148">
    <property type="protein sequence ID" value="KOH45109.1"/>
    <property type="molecule type" value="Genomic_DNA"/>
</dbReference>
<dbReference type="InterPro" id="IPR029045">
    <property type="entry name" value="ClpP/crotonase-like_dom_sf"/>
</dbReference>
<evidence type="ECO:0000256" key="5">
    <source>
        <dbReference type="ARBA" id="ARBA00022801"/>
    </source>
</evidence>
<dbReference type="Pfam" id="PF14685">
    <property type="entry name" value="PDZ_Tricorn"/>
    <property type="match status" value="1"/>
</dbReference>
<dbReference type="Gene3D" id="2.120.10.60">
    <property type="entry name" value="Tricorn protease N-terminal domain"/>
    <property type="match status" value="1"/>
</dbReference>
<feature type="domain" description="Tail specific protease" evidence="11">
    <location>
        <begin position="847"/>
        <end position="1041"/>
    </location>
</feature>
<reference evidence="13" key="1">
    <citation type="submission" date="2015-07" db="EMBL/GenBank/DDBJ databases">
        <title>Genome sequencing of Sunxiuqinia dokdonensis strain SK.</title>
        <authorList>
            <person name="Ahn S."/>
            <person name="Kim B.-C."/>
        </authorList>
    </citation>
    <scope>NUCLEOTIDE SEQUENCE [LARGE SCALE GENOMIC DNA]</scope>
    <source>
        <strain evidence="13">SK</strain>
    </source>
</reference>
<dbReference type="Proteomes" id="UP000036958">
    <property type="component" value="Unassembled WGS sequence"/>
</dbReference>
<dbReference type="SUPFAM" id="SSF82171">
    <property type="entry name" value="DPP6 N-terminal domain-like"/>
    <property type="match status" value="1"/>
</dbReference>
<feature type="compositionally biased region" description="Basic and acidic residues" evidence="10">
    <location>
        <begin position="551"/>
        <end position="575"/>
    </location>
</feature>
<accession>A0A0L8V9J5</accession>
<keyword evidence="6 7" id="KW-0720">Serine protease</keyword>
<dbReference type="PIRSF" id="PIRSF036421">
    <property type="entry name" value="Tricorn_protease"/>
    <property type="match status" value="1"/>
</dbReference>
<dbReference type="AlphaFoldDB" id="A0A0L8V9J5"/>
<dbReference type="GO" id="GO:0005737">
    <property type="term" value="C:cytoplasm"/>
    <property type="evidence" value="ECO:0007669"/>
    <property type="project" value="UniProtKB-SubCell"/>
</dbReference>
<dbReference type="SUPFAM" id="SSF50156">
    <property type="entry name" value="PDZ domain-like"/>
    <property type="match status" value="1"/>
</dbReference>
<keyword evidence="5 7" id="KW-0378">Hydrolase</keyword>
<dbReference type="PANTHER" id="PTHR43253">
    <property type="entry name" value="TRICORN PROTEASE HOMOLOG 2-RELATED"/>
    <property type="match status" value="1"/>
</dbReference>
<evidence type="ECO:0000256" key="8">
    <source>
        <dbReference type="PIRSR" id="PIRSR036421-1"/>
    </source>
</evidence>
<gene>
    <name evidence="12" type="ORF">NC99_19710</name>
</gene>
<dbReference type="Gene3D" id="2.130.10.10">
    <property type="entry name" value="YVTN repeat-like/Quinoprotein amine dehydrogenase"/>
    <property type="match status" value="1"/>
</dbReference>
<dbReference type="OrthoDB" id="9815657at2"/>
<comment type="caution">
    <text evidence="12">The sequence shown here is derived from an EMBL/GenBank/DDBJ whole genome shotgun (WGS) entry which is preliminary data.</text>
</comment>
<evidence type="ECO:0000256" key="1">
    <source>
        <dbReference type="ARBA" id="ARBA00004496"/>
    </source>
</evidence>
<evidence type="ECO:0000256" key="7">
    <source>
        <dbReference type="PIRNR" id="PIRNR036421"/>
    </source>
</evidence>
<keyword evidence="13" id="KW-1185">Reference proteome</keyword>
<dbReference type="Pfam" id="PF03572">
    <property type="entry name" value="Peptidase_S41"/>
    <property type="match status" value="1"/>
</dbReference>
<dbReference type="InterPro" id="IPR012393">
    <property type="entry name" value="Tricorn_protease"/>
</dbReference>
<dbReference type="GO" id="GO:0006508">
    <property type="term" value="P:proteolysis"/>
    <property type="evidence" value="ECO:0007669"/>
    <property type="project" value="UniProtKB-UniRule"/>
</dbReference>
<dbReference type="SMART" id="SM00245">
    <property type="entry name" value="TSPc"/>
    <property type="match status" value="1"/>
</dbReference>
<dbReference type="Gene3D" id="3.30.750.44">
    <property type="match status" value="1"/>
</dbReference>
<proteinExistence type="inferred from homology"/>
<name>A0A0L8V9J5_9BACT</name>
<dbReference type="Pfam" id="PF26550">
    <property type="entry name" value="Tricorn_2nd"/>
    <property type="match status" value="1"/>
</dbReference>
<evidence type="ECO:0000313" key="13">
    <source>
        <dbReference type="Proteomes" id="UP000036958"/>
    </source>
</evidence>
<evidence type="ECO:0000256" key="9">
    <source>
        <dbReference type="PIRSR" id="PIRSR036421-3"/>
    </source>
</evidence>
<feature type="site" description="Transition state stabilizer; via amide nitrogen" evidence="9">
    <location>
        <position position="972"/>
    </location>
</feature>
<dbReference type="EC" id="3.4.21.-" evidence="7"/>
<dbReference type="SUPFAM" id="SSF69304">
    <property type="entry name" value="Tricorn protease N-terminal domain"/>
    <property type="match status" value="1"/>
</dbReference>
<dbReference type="RefSeq" id="WP_053182570.1">
    <property type="nucleotide sequence ID" value="NZ_LGIA01000148.1"/>
</dbReference>
<feature type="active site" description="Nucleophile" evidence="8">
    <location>
        <position position="971"/>
    </location>
</feature>